<accession>A0AAE0H901</accession>
<sequence>MVDPDPSVSNGTCFYALGFFSHYKFIPCGNAALGHIHCCQAGDHCLEENACYNDRYGTTYLTGCTDPDYKDASCPDKKSYSEYPWAGLVYCKFNRWMACEEAGRPAFVKTGDECDCPSDSESMTVAFSAASIIPGVGVLPATSGGTIEWSSGHLPTATPSPTTTDSDPNPNPPPSTTLPSGITLPLPTSPSTDQPNNNTSSGLSTGAKAGIGTGAAVGAILLLGALSALWLVFRRRRRRGNGGKNNNNNTGQVDTTLSGAETGVGPGLGPGPVLLLPQTPGVDKLPAAEMPTPEVPPRPAFSELPGGGGAGGPWVVRPELLGDVSPPGSPPGTVGSGGWEGQGGGAAAPGGLGEHHGQQVYQNMVQGEGHGQQAYHAAQSEGDSQQAYYMAQNEEQGRWVPAPEGSRTGQGGVLELPA</sequence>
<dbReference type="GO" id="GO:0071944">
    <property type="term" value="C:cell periphery"/>
    <property type="evidence" value="ECO:0007669"/>
    <property type="project" value="UniProtKB-ARBA"/>
</dbReference>
<feature type="region of interest" description="Disordered" evidence="5">
    <location>
        <begin position="147"/>
        <end position="204"/>
    </location>
</feature>
<dbReference type="PANTHER" id="PTHR15549:SF30">
    <property type="entry name" value="MID2 DOMAIN-CONTAINING PROTEIN"/>
    <property type="match status" value="1"/>
</dbReference>
<comment type="subcellular location">
    <subcellularLocation>
        <location evidence="1">Membrane</location>
        <topology evidence="1">Single-pass membrane protein</topology>
    </subcellularLocation>
</comment>
<keyword evidence="8" id="KW-1185">Reference proteome</keyword>
<dbReference type="RefSeq" id="XP_062655679.1">
    <property type="nucleotide sequence ID" value="XM_062799593.1"/>
</dbReference>
<feature type="compositionally biased region" description="Gly residues" evidence="5">
    <location>
        <begin position="334"/>
        <end position="352"/>
    </location>
</feature>
<evidence type="ECO:0000256" key="5">
    <source>
        <dbReference type="SAM" id="MobiDB-lite"/>
    </source>
</evidence>
<dbReference type="GO" id="GO:0016020">
    <property type="term" value="C:membrane"/>
    <property type="evidence" value="ECO:0007669"/>
    <property type="project" value="UniProtKB-SubCell"/>
</dbReference>
<evidence type="ECO:0000256" key="6">
    <source>
        <dbReference type="SAM" id="Phobius"/>
    </source>
</evidence>
<evidence type="ECO:0000313" key="7">
    <source>
        <dbReference type="EMBL" id="KAK3292165.1"/>
    </source>
</evidence>
<evidence type="ECO:0000256" key="4">
    <source>
        <dbReference type="ARBA" id="ARBA00023136"/>
    </source>
</evidence>
<proteinExistence type="predicted"/>
<dbReference type="AlphaFoldDB" id="A0AAE0H901"/>
<feature type="compositionally biased region" description="Low complexity" evidence="5">
    <location>
        <begin position="154"/>
        <end position="168"/>
    </location>
</feature>
<dbReference type="GeneID" id="87836541"/>
<keyword evidence="4 6" id="KW-0472">Membrane</keyword>
<evidence type="ECO:0000313" key="8">
    <source>
        <dbReference type="Proteomes" id="UP001278766"/>
    </source>
</evidence>
<feature type="region of interest" description="Disordered" evidence="5">
    <location>
        <begin position="289"/>
        <end position="418"/>
    </location>
</feature>
<evidence type="ECO:0000256" key="3">
    <source>
        <dbReference type="ARBA" id="ARBA00022989"/>
    </source>
</evidence>
<dbReference type="Proteomes" id="UP001278766">
    <property type="component" value="Unassembled WGS sequence"/>
</dbReference>
<keyword evidence="3 6" id="KW-1133">Transmembrane helix</keyword>
<dbReference type="EMBL" id="JAUEPN010000007">
    <property type="protein sequence ID" value="KAK3292165.1"/>
    <property type="molecule type" value="Genomic_DNA"/>
</dbReference>
<feature type="compositionally biased region" description="Polar residues" evidence="5">
    <location>
        <begin position="189"/>
        <end position="203"/>
    </location>
</feature>
<organism evidence="7 8">
    <name type="scientific">Chaetomium fimeti</name>
    <dbReference type="NCBI Taxonomy" id="1854472"/>
    <lineage>
        <taxon>Eukaryota</taxon>
        <taxon>Fungi</taxon>
        <taxon>Dikarya</taxon>
        <taxon>Ascomycota</taxon>
        <taxon>Pezizomycotina</taxon>
        <taxon>Sordariomycetes</taxon>
        <taxon>Sordariomycetidae</taxon>
        <taxon>Sordariales</taxon>
        <taxon>Chaetomiaceae</taxon>
        <taxon>Chaetomium</taxon>
    </lineage>
</organism>
<protein>
    <submittedName>
        <fullName evidence="7">Uncharacterized protein</fullName>
    </submittedName>
</protein>
<dbReference type="InterPro" id="IPR051694">
    <property type="entry name" value="Immunoregulatory_rcpt-like"/>
</dbReference>
<evidence type="ECO:0000256" key="1">
    <source>
        <dbReference type="ARBA" id="ARBA00004167"/>
    </source>
</evidence>
<keyword evidence="2 6" id="KW-0812">Transmembrane</keyword>
<evidence type="ECO:0000256" key="2">
    <source>
        <dbReference type="ARBA" id="ARBA00022692"/>
    </source>
</evidence>
<gene>
    <name evidence="7" type="ORF">B0H64DRAFT_222871</name>
</gene>
<reference evidence="7" key="2">
    <citation type="submission" date="2023-06" db="EMBL/GenBank/DDBJ databases">
        <authorList>
            <consortium name="Lawrence Berkeley National Laboratory"/>
            <person name="Haridas S."/>
            <person name="Hensen N."/>
            <person name="Bonometti L."/>
            <person name="Westerberg I."/>
            <person name="Brannstrom I.O."/>
            <person name="Guillou S."/>
            <person name="Cros-Aarteil S."/>
            <person name="Calhoun S."/>
            <person name="Kuo A."/>
            <person name="Mondo S."/>
            <person name="Pangilinan J."/>
            <person name="Riley R."/>
            <person name="Labutti K."/>
            <person name="Andreopoulos B."/>
            <person name="Lipzen A."/>
            <person name="Chen C."/>
            <person name="Yanf M."/>
            <person name="Daum C."/>
            <person name="Ng V."/>
            <person name="Clum A."/>
            <person name="Steindorff A."/>
            <person name="Ohm R."/>
            <person name="Martin F."/>
            <person name="Silar P."/>
            <person name="Natvig D."/>
            <person name="Lalanne C."/>
            <person name="Gautier V."/>
            <person name="Ament-Velasquez S.L."/>
            <person name="Kruys A."/>
            <person name="Hutchinson M.I."/>
            <person name="Powell A.J."/>
            <person name="Barry K."/>
            <person name="Miller A.N."/>
            <person name="Grigoriev I.V."/>
            <person name="Debuchy R."/>
            <person name="Gladieux P."/>
            <person name="Thoren M.H."/>
            <person name="Johannesson H."/>
        </authorList>
    </citation>
    <scope>NUCLEOTIDE SEQUENCE</scope>
    <source>
        <strain evidence="7">CBS 168.71</strain>
    </source>
</reference>
<reference evidence="7" key="1">
    <citation type="journal article" date="2023" name="Mol. Phylogenet. Evol.">
        <title>Genome-scale phylogeny and comparative genomics of the fungal order Sordariales.</title>
        <authorList>
            <person name="Hensen N."/>
            <person name="Bonometti L."/>
            <person name="Westerberg I."/>
            <person name="Brannstrom I.O."/>
            <person name="Guillou S."/>
            <person name="Cros-Aarteil S."/>
            <person name="Calhoun S."/>
            <person name="Haridas S."/>
            <person name="Kuo A."/>
            <person name="Mondo S."/>
            <person name="Pangilinan J."/>
            <person name="Riley R."/>
            <person name="LaButti K."/>
            <person name="Andreopoulos B."/>
            <person name="Lipzen A."/>
            <person name="Chen C."/>
            <person name="Yan M."/>
            <person name="Daum C."/>
            <person name="Ng V."/>
            <person name="Clum A."/>
            <person name="Steindorff A."/>
            <person name="Ohm R.A."/>
            <person name="Martin F."/>
            <person name="Silar P."/>
            <person name="Natvig D.O."/>
            <person name="Lalanne C."/>
            <person name="Gautier V."/>
            <person name="Ament-Velasquez S.L."/>
            <person name="Kruys A."/>
            <person name="Hutchinson M.I."/>
            <person name="Powell A.J."/>
            <person name="Barry K."/>
            <person name="Miller A.N."/>
            <person name="Grigoriev I.V."/>
            <person name="Debuchy R."/>
            <person name="Gladieux P."/>
            <person name="Hiltunen Thoren M."/>
            <person name="Johannesson H."/>
        </authorList>
    </citation>
    <scope>NUCLEOTIDE SEQUENCE</scope>
    <source>
        <strain evidence="7">CBS 168.71</strain>
    </source>
</reference>
<dbReference type="PANTHER" id="PTHR15549">
    <property type="entry name" value="PAIRED IMMUNOGLOBULIN-LIKE TYPE 2 RECEPTOR"/>
    <property type="match status" value="1"/>
</dbReference>
<comment type="caution">
    <text evidence="7">The sequence shown here is derived from an EMBL/GenBank/DDBJ whole genome shotgun (WGS) entry which is preliminary data.</text>
</comment>
<feature type="transmembrane region" description="Helical" evidence="6">
    <location>
        <begin position="209"/>
        <end position="233"/>
    </location>
</feature>
<name>A0AAE0H901_9PEZI</name>